<sequence>MAESRLQRWARQKAEAARKQESPTPPAVESESSPEAQELAVNETLPEHEVLEKYGLPDPDTIELGTDITGFMRKEIPDLLRRKALRALWKSNPVLAVLDGLNDYDEDFTDAGTTVKGAKTLYKVGQGFLDRAKKAEGQIEGQTEEPGNIVEHVRPPEVAEPPRSGASLAAGDASDQSELSVTRQVTRHVESELNQSDEDQTPRFRPRMRFDD</sequence>
<dbReference type="EMBL" id="JBHTBD010000002">
    <property type="protein sequence ID" value="MFC7294930.1"/>
    <property type="molecule type" value="Genomic_DNA"/>
</dbReference>
<accession>A0ABW2IW10</accession>
<protein>
    <submittedName>
        <fullName evidence="2">DUF3306 domain-containing protein</fullName>
    </submittedName>
</protein>
<feature type="region of interest" description="Disordered" evidence="1">
    <location>
        <begin position="1"/>
        <end position="41"/>
    </location>
</feature>
<organism evidence="2 3">
    <name type="scientific">Marinobacter aromaticivorans</name>
    <dbReference type="NCBI Taxonomy" id="1494078"/>
    <lineage>
        <taxon>Bacteria</taxon>
        <taxon>Pseudomonadati</taxon>
        <taxon>Pseudomonadota</taxon>
        <taxon>Gammaproteobacteria</taxon>
        <taxon>Pseudomonadales</taxon>
        <taxon>Marinobacteraceae</taxon>
        <taxon>Marinobacter</taxon>
    </lineage>
</organism>
<comment type="caution">
    <text evidence="2">The sequence shown here is derived from an EMBL/GenBank/DDBJ whole genome shotgun (WGS) entry which is preliminary data.</text>
</comment>
<dbReference type="Proteomes" id="UP001596506">
    <property type="component" value="Unassembled WGS sequence"/>
</dbReference>
<dbReference type="Pfam" id="PF11748">
    <property type="entry name" value="DUF3306"/>
    <property type="match status" value="1"/>
</dbReference>
<evidence type="ECO:0000256" key="1">
    <source>
        <dbReference type="SAM" id="MobiDB-lite"/>
    </source>
</evidence>
<dbReference type="InterPro" id="IPR021735">
    <property type="entry name" value="DUF3306"/>
</dbReference>
<keyword evidence="3" id="KW-1185">Reference proteome</keyword>
<feature type="compositionally biased region" description="Low complexity" evidence="1">
    <location>
        <begin position="164"/>
        <end position="177"/>
    </location>
</feature>
<evidence type="ECO:0000313" key="3">
    <source>
        <dbReference type="Proteomes" id="UP001596506"/>
    </source>
</evidence>
<feature type="compositionally biased region" description="Basic and acidic residues" evidence="1">
    <location>
        <begin position="12"/>
        <end position="21"/>
    </location>
</feature>
<feature type="region of interest" description="Disordered" evidence="1">
    <location>
        <begin position="136"/>
        <end position="212"/>
    </location>
</feature>
<proteinExistence type="predicted"/>
<gene>
    <name evidence="2" type="ORF">ACFQQA_09355</name>
</gene>
<dbReference type="RefSeq" id="WP_100687263.1">
    <property type="nucleotide sequence ID" value="NZ_JBHTBD010000002.1"/>
</dbReference>
<reference evidence="3" key="1">
    <citation type="journal article" date="2019" name="Int. J. Syst. Evol. Microbiol.">
        <title>The Global Catalogue of Microorganisms (GCM) 10K type strain sequencing project: providing services to taxonomists for standard genome sequencing and annotation.</title>
        <authorList>
            <consortium name="The Broad Institute Genomics Platform"/>
            <consortium name="The Broad Institute Genome Sequencing Center for Infectious Disease"/>
            <person name="Wu L."/>
            <person name="Ma J."/>
        </authorList>
    </citation>
    <scope>NUCLEOTIDE SEQUENCE [LARGE SCALE GENOMIC DNA]</scope>
    <source>
        <strain evidence="3">CCUG 60559</strain>
    </source>
</reference>
<evidence type="ECO:0000313" key="2">
    <source>
        <dbReference type="EMBL" id="MFC7294930.1"/>
    </source>
</evidence>
<name>A0ABW2IW10_9GAMM</name>